<comment type="caution">
    <text evidence="2">The sequence shown here is derived from an EMBL/GenBank/DDBJ whole genome shotgun (WGS) entry which is preliminary data.</text>
</comment>
<dbReference type="AlphaFoldDB" id="A0A917EI20"/>
<evidence type="ECO:0000313" key="3">
    <source>
        <dbReference type="Proteomes" id="UP000606730"/>
    </source>
</evidence>
<organism evidence="2 3">
    <name type="scientific">Actibacterium pelagium</name>
    <dbReference type="NCBI Taxonomy" id="2029103"/>
    <lineage>
        <taxon>Bacteria</taxon>
        <taxon>Pseudomonadati</taxon>
        <taxon>Pseudomonadota</taxon>
        <taxon>Alphaproteobacteria</taxon>
        <taxon>Rhodobacterales</taxon>
        <taxon>Roseobacteraceae</taxon>
        <taxon>Actibacterium</taxon>
    </lineage>
</organism>
<dbReference type="RefSeq" id="WP_095595870.1">
    <property type="nucleotide sequence ID" value="NZ_BMKN01000001.1"/>
</dbReference>
<dbReference type="Pfam" id="PF13380">
    <property type="entry name" value="CoA_binding_2"/>
    <property type="match status" value="1"/>
</dbReference>
<keyword evidence="3" id="KW-1185">Reference proteome</keyword>
<dbReference type="EMBL" id="BMKN01000001">
    <property type="protein sequence ID" value="GGE46730.1"/>
    <property type="molecule type" value="Genomic_DNA"/>
</dbReference>
<dbReference type="SUPFAM" id="SSF51735">
    <property type="entry name" value="NAD(P)-binding Rossmann-fold domains"/>
    <property type="match status" value="1"/>
</dbReference>
<protein>
    <recommendedName>
        <fullName evidence="1">CoA-binding domain-containing protein</fullName>
    </recommendedName>
</protein>
<reference evidence="2" key="1">
    <citation type="journal article" date="2014" name="Int. J. Syst. Evol. Microbiol.">
        <title>Complete genome sequence of Corynebacterium casei LMG S-19264T (=DSM 44701T), isolated from a smear-ripened cheese.</title>
        <authorList>
            <consortium name="US DOE Joint Genome Institute (JGI-PGF)"/>
            <person name="Walter F."/>
            <person name="Albersmeier A."/>
            <person name="Kalinowski J."/>
            <person name="Ruckert C."/>
        </authorList>
    </citation>
    <scope>NUCLEOTIDE SEQUENCE</scope>
    <source>
        <strain evidence="2">CGMCC 1.16012</strain>
    </source>
</reference>
<dbReference type="Gene3D" id="3.40.50.720">
    <property type="entry name" value="NAD(P)-binding Rossmann-like Domain"/>
    <property type="match status" value="1"/>
</dbReference>
<name>A0A917EI20_9RHOB</name>
<proteinExistence type="predicted"/>
<evidence type="ECO:0000259" key="1">
    <source>
        <dbReference type="SMART" id="SM00881"/>
    </source>
</evidence>
<dbReference type="OrthoDB" id="9804695at2"/>
<gene>
    <name evidence="2" type="ORF">GCM10011517_13090</name>
</gene>
<accession>A0A917EI20</accession>
<reference evidence="2" key="2">
    <citation type="submission" date="2020-09" db="EMBL/GenBank/DDBJ databases">
        <authorList>
            <person name="Sun Q."/>
            <person name="Zhou Y."/>
        </authorList>
    </citation>
    <scope>NUCLEOTIDE SEQUENCE</scope>
    <source>
        <strain evidence="2">CGMCC 1.16012</strain>
    </source>
</reference>
<dbReference type="Proteomes" id="UP000606730">
    <property type="component" value="Unassembled WGS sequence"/>
</dbReference>
<evidence type="ECO:0000313" key="2">
    <source>
        <dbReference type="EMBL" id="GGE46730.1"/>
    </source>
</evidence>
<dbReference type="SMART" id="SM00881">
    <property type="entry name" value="CoA_binding"/>
    <property type="match status" value="1"/>
</dbReference>
<dbReference type="PANTHER" id="PTHR33303">
    <property type="entry name" value="CYTOPLASMIC PROTEIN-RELATED"/>
    <property type="match status" value="1"/>
</dbReference>
<dbReference type="InterPro" id="IPR036291">
    <property type="entry name" value="NAD(P)-bd_dom_sf"/>
</dbReference>
<dbReference type="InterPro" id="IPR003781">
    <property type="entry name" value="CoA-bd"/>
</dbReference>
<feature type="domain" description="CoA-binding" evidence="1">
    <location>
        <begin position="12"/>
        <end position="111"/>
    </location>
</feature>
<dbReference type="PANTHER" id="PTHR33303:SF2">
    <property type="entry name" value="COA-BINDING DOMAIN-CONTAINING PROTEIN"/>
    <property type="match status" value="1"/>
</dbReference>
<sequence>MTTYSDEYLKGILTQTKVIALVGASKNEERPSNRVGKYLKSQGYKVIPVNPGLAGQTLFGETVYASLADIPAEMNVDMIDVFRRAEQVCPVLMEGIAHLPTVKTIWMQLNVINHNAEAEATKRGLNVVMDRCPKIEHSRLITDAAA</sequence>